<keyword evidence="3" id="KW-0963">Cytoplasm</keyword>
<dbReference type="Pfam" id="PF01261">
    <property type="entry name" value="AP_endonuc_2"/>
    <property type="match status" value="1"/>
</dbReference>
<evidence type="ECO:0000313" key="9">
    <source>
        <dbReference type="Proteomes" id="UP000655287"/>
    </source>
</evidence>
<dbReference type="InterPro" id="IPR013022">
    <property type="entry name" value="Xyl_isomerase-like_TIM-brl"/>
</dbReference>
<evidence type="ECO:0000313" key="8">
    <source>
        <dbReference type="EMBL" id="GII81265.1"/>
    </source>
</evidence>
<name>A0A919RAP6_9ACTN</name>
<evidence type="ECO:0000256" key="4">
    <source>
        <dbReference type="ARBA" id="ARBA00022723"/>
    </source>
</evidence>
<keyword evidence="5 8" id="KW-0413">Isomerase</keyword>
<dbReference type="GO" id="GO:0009045">
    <property type="term" value="F:xylose isomerase activity"/>
    <property type="evidence" value="ECO:0007669"/>
    <property type="project" value="InterPro"/>
</dbReference>
<gene>
    <name evidence="8" type="ORF">Sru01_62470</name>
</gene>
<evidence type="ECO:0000256" key="5">
    <source>
        <dbReference type="ARBA" id="ARBA00023235"/>
    </source>
</evidence>
<evidence type="ECO:0000259" key="7">
    <source>
        <dbReference type="Pfam" id="PF01261"/>
    </source>
</evidence>
<dbReference type="InterPro" id="IPR001998">
    <property type="entry name" value="Xylose_isomerase"/>
</dbReference>
<keyword evidence="9" id="KW-1185">Reference proteome</keyword>
<proteinExistence type="predicted"/>
<dbReference type="AlphaFoldDB" id="A0A919RAP6"/>
<keyword evidence="6" id="KW-0119">Carbohydrate metabolism</keyword>
<keyword evidence="4" id="KW-0479">Metal-binding</keyword>
<dbReference type="InterPro" id="IPR036237">
    <property type="entry name" value="Xyl_isomerase-like_sf"/>
</dbReference>
<dbReference type="Gene3D" id="3.20.20.150">
    <property type="entry name" value="Divalent-metal-dependent TIM barrel enzymes"/>
    <property type="match status" value="1"/>
</dbReference>
<accession>A0A919RAP6</accession>
<comment type="subcellular location">
    <subcellularLocation>
        <location evidence="1">Cytoplasm</location>
    </subcellularLocation>
</comment>
<dbReference type="Proteomes" id="UP000655287">
    <property type="component" value="Unassembled WGS sequence"/>
</dbReference>
<comment type="caution">
    <text evidence="8">The sequence shown here is derived from an EMBL/GenBank/DDBJ whole genome shotgun (WGS) entry which is preliminary data.</text>
</comment>
<feature type="domain" description="Xylose isomerase-like TIM barrel" evidence="7">
    <location>
        <begin position="46"/>
        <end position="284"/>
    </location>
</feature>
<reference evidence="8" key="1">
    <citation type="submission" date="2021-01" db="EMBL/GenBank/DDBJ databases">
        <title>Whole genome shotgun sequence of Sphaerisporangium rufum NBRC 109079.</title>
        <authorList>
            <person name="Komaki H."/>
            <person name="Tamura T."/>
        </authorList>
    </citation>
    <scope>NUCLEOTIDE SEQUENCE</scope>
    <source>
        <strain evidence="8">NBRC 109079</strain>
    </source>
</reference>
<dbReference type="RefSeq" id="WP_203993272.1">
    <property type="nucleotide sequence ID" value="NZ_BOOU01000093.1"/>
</dbReference>
<dbReference type="PROSITE" id="PS51415">
    <property type="entry name" value="XYLOSE_ISOMERASE"/>
    <property type="match status" value="1"/>
</dbReference>
<dbReference type="EMBL" id="BOOU01000093">
    <property type="protein sequence ID" value="GII81265.1"/>
    <property type="molecule type" value="Genomic_DNA"/>
</dbReference>
<dbReference type="PANTHER" id="PTHR12110">
    <property type="entry name" value="HYDROXYPYRUVATE ISOMERASE"/>
    <property type="match status" value="1"/>
</dbReference>
<evidence type="ECO:0000256" key="2">
    <source>
        <dbReference type="ARBA" id="ARBA00018232"/>
    </source>
</evidence>
<dbReference type="InterPro" id="IPR050312">
    <property type="entry name" value="IolE/XylAMocC-like"/>
</dbReference>
<evidence type="ECO:0000256" key="6">
    <source>
        <dbReference type="ARBA" id="ARBA00023277"/>
    </source>
</evidence>
<dbReference type="GO" id="GO:0046872">
    <property type="term" value="F:metal ion binding"/>
    <property type="evidence" value="ECO:0007669"/>
    <property type="project" value="UniProtKB-KW"/>
</dbReference>
<evidence type="ECO:0000256" key="1">
    <source>
        <dbReference type="ARBA" id="ARBA00004496"/>
    </source>
</evidence>
<organism evidence="8 9">
    <name type="scientific">Sphaerisporangium rufum</name>
    <dbReference type="NCBI Taxonomy" id="1381558"/>
    <lineage>
        <taxon>Bacteria</taxon>
        <taxon>Bacillati</taxon>
        <taxon>Actinomycetota</taxon>
        <taxon>Actinomycetes</taxon>
        <taxon>Streptosporangiales</taxon>
        <taxon>Streptosporangiaceae</taxon>
        <taxon>Sphaerisporangium</taxon>
    </lineage>
</organism>
<dbReference type="GO" id="GO:0005975">
    <property type="term" value="P:carbohydrate metabolic process"/>
    <property type="evidence" value="ECO:0007669"/>
    <property type="project" value="InterPro"/>
</dbReference>
<sequence length="321" mass="35827">MAYTAGIWVFGQILDRYATDGYGPAISTIDAIECAGSTGRLSGVDLNYPWSSPDIGDDDVRAALDKHGLHVRTITPAIYSRRFARGSFTHPDPAVRAAAVELAHESVEVARRLGADYVKFWPGQDGYDYPFQVDYAQLRRWSLEGIGGVAARHPDVRFGIEYKLKEPRTRLFWSTAAASLLAIDDMGVDNVGLVLDFGHSLFAKENPAEALTLAHQRGRLVDVELCDNYREWDDDLTVGALHIVETLEFLHTLDRLGWDAPLKLDLFPYREDPVQAVRDSLDTIDLLRERARRLPLTELAAARADHDALAAQRIVRRALFG</sequence>
<evidence type="ECO:0000256" key="3">
    <source>
        <dbReference type="ARBA" id="ARBA00022490"/>
    </source>
</evidence>
<protein>
    <recommendedName>
        <fullName evidence="2">Xylose isomerase</fullName>
    </recommendedName>
</protein>
<dbReference type="SUPFAM" id="SSF51658">
    <property type="entry name" value="Xylose isomerase-like"/>
    <property type="match status" value="1"/>
</dbReference>